<name>A0A4Z1L193_9HELO</name>
<dbReference type="EMBL" id="PQXO01000060">
    <property type="protein sequence ID" value="TGO90531.1"/>
    <property type="molecule type" value="Genomic_DNA"/>
</dbReference>
<evidence type="ECO:0000313" key="1">
    <source>
        <dbReference type="EMBL" id="TGO90531.1"/>
    </source>
</evidence>
<dbReference type="AlphaFoldDB" id="A0A4Z1L193"/>
<sequence length="173" mass="20275">MCRNQTPRHWCCHTPGRIGGIDPNDRIVPDTPTPAPDCNGNGPSCPSYRERKRKYFQQKQLCPDCTSKINQFPRVKNELKTWSRKIFYHKVTSEAVDFLNDKSRDNGEQILTDSEKLQVRDSVERHFDIAIQESYYAELFAFQFEYFRNDGLLGDVKRRVLSETENRIARKVN</sequence>
<keyword evidence="2" id="KW-1185">Reference proteome</keyword>
<dbReference type="OrthoDB" id="3491215at2759"/>
<organism evidence="1 2">
    <name type="scientific">Botrytis porri</name>
    <dbReference type="NCBI Taxonomy" id="87229"/>
    <lineage>
        <taxon>Eukaryota</taxon>
        <taxon>Fungi</taxon>
        <taxon>Dikarya</taxon>
        <taxon>Ascomycota</taxon>
        <taxon>Pezizomycotina</taxon>
        <taxon>Leotiomycetes</taxon>
        <taxon>Helotiales</taxon>
        <taxon>Sclerotiniaceae</taxon>
        <taxon>Botrytis</taxon>
    </lineage>
</organism>
<dbReference type="Proteomes" id="UP000297280">
    <property type="component" value="Unassembled WGS sequence"/>
</dbReference>
<accession>A0A4Z1L193</accession>
<proteinExistence type="predicted"/>
<protein>
    <submittedName>
        <fullName evidence="1">Uncharacterized protein</fullName>
    </submittedName>
</protein>
<comment type="caution">
    <text evidence="1">The sequence shown here is derived from an EMBL/GenBank/DDBJ whole genome shotgun (WGS) entry which is preliminary data.</text>
</comment>
<evidence type="ECO:0000313" key="2">
    <source>
        <dbReference type="Proteomes" id="UP000297280"/>
    </source>
</evidence>
<reference evidence="1 2" key="1">
    <citation type="submission" date="2017-12" db="EMBL/GenBank/DDBJ databases">
        <title>Comparative genomics of Botrytis spp.</title>
        <authorList>
            <person name="Valero-Jimenez C.A."/>
            <person name="Tapia P."/>
            <person name="Veloso J."/>
            <person name="Silva-Moreno E."/>
            <person name="Staats M."/>
            <person name="Valdes J.H."/>
            <person name="Van Kan J.A.L."/>
        </authorList>
    </citation>
    <scope>NUCLEOTIDE SEQUENCE [LARGE SCALE GENOMIC DNA]</scope>
    <source>
        <strain evidence="1 2">MUCL3349</strain>
    </source>
</reference>
<gene>
    <name evidence="1" type="ORF">BPOR_0060g00040</name>
</gene>